<comment type="caution">
    <text evidence="1">The sequence shown here is derived from an EMBL/GenBank/DDBJ whole genome shotgun (WGS) entry which is preliminary data.</text>
</comment>
<dbReference type="Gene3D" id="3.40.630.30">
    <property type="match status" value="1"/>
</dbReference>
<dbReference type="InterPro" id="IPR016181">
    <property type="entry name" value="Acyl_CoA_acyltransferase"/>
</dbReference>
<organism evidence="1 2">
    <name type="scientific">Tenacibaculum polynesiense</name>
    <dbReference type="NCBI Taxonomy" id="3137857"/>
    <lineage>
        <taxon>Bacteria</taxon>
        <taxon>Pseudomonadati</taxon>
        <taxon>Bacteroidota</taxon>
        <taxon>Flavobacteriia</taxon>
        <taxon>Flavobacteriales</taxon>
        <taxon>Flavobacteriaceae</taxon>
        <taxon>Tenacibaculum</taxon>
    </lineage>
</organism>
<name>A0ABP1F5X9_9FLAO</name>
<evidence type="ECO:0000313" key="2">
    <source>
        <dbReference type="Proteomes" id="UP001497527"/>
    </source>
</evidence>
<dbReference type="SUPFAM" id="SSF55729">
    <property type="entry name" value="Acyl-CoA N-acyltransferases (Nat)"/>
    <property type="match status" value="1"/>
</dbReference>
<proteinExistence type="predicted"/>
<evidence type="ECO:0000313" key="1">
    <source>
        <dbReference type="EMBL" id="CAL2103737.1"/>
    </source>
</evidence>
<keyword evidence="2" id="KW-1185">Reference proteome</keyword>
<dbReference type="EMBL" id="CAXJIO010000013">
    <property type="protein sequence ID" value="CAL2103737.1"/>
    <property type="molecule type" value="Genomic_DNA"/>
</dbReference>
<dbReference type="RefSeq" id="WP_348717936.1">
    <property type="nucleotide sequence ID" value="NZ_CAXJIO010000013.1"/>
</dbReference>
<sequence>MTSNIQMLTAKTNENLTNLSRFIVEQNLCHHSNGESSDDYQDLVSILTQQEIRTKKDSSIFIIENEAQQIAASIRILKWNYKDMLPIEELFGIKPLDIIGNTMLKHVWHIGRLAIRKEVKDLSLFKKLIACALTPVYAQPNSIVFAECDEKLIRVMRALGIDIIQVGEGVKIVGSVKVPICIYSEGLVKFYDKNKNLVPENVLKAFKINELMLRDKSKSYNYPLV</sequence>
<gene>
    <name evidence="1" type="ORF">T190423A01A_40330</name>
</gene>
<dbReference type="Proteomes" id="UP001497527">
    <property type="component" value="Unassembled WGS sequence"/>
</dbReference>
<reference evidence="1 2" key="1">
    <citation type="submission" date="2024-05" db="EMBL/GenBank/DDBJ databases">
        <authorList>
            <person name="Duchaud E."/>
        </authorList>
    </citation>
    <scope>NUCLEOTIDE SEQUENCE [LARGE SCALE GENOMIC DNA]</scope>
    <source>
        <strain evidence="1">Ena-SAMPLE-TAB-13-05-2024-13:56:06:370-140308</strain>
    </source>
</reference>
<protein>
    <submittedName>
        <fullName evidence="1">Uncharacterized protein</fullName>
    </submittedName>
</protein>
<accession>A0ABP1F5X9</accession>